<dbReference type="PANTHER" id="PTHR43248">
    <property type="entry name" value="2-SUCCINYL-6-HYDROXY-2,4-CYCLOHEXADIENE-1-CARBOXYLATE SYNTHASE"/>
    <property type="match status" value="1"/>
</dbReference>
<dbReference type="InterPro" id="IPR000073">
    <property type="entry name" value="AB_hydrolase_1"/>
</dbReference>
<dbReference type="Proteomes" id="UP000660745">
    <property type="component" value="Unassembled WGS sequence"/>
</dbReference>
<feature type="domain" description="AB hydrolase-1" evidence="4">
    <location>
        <begin position="133"/>
        <end position="290"/>
    </location>
</feature>
<proteinExistence type="inferred from homology"/>
<gene>
    <name evidence="6" type="ORF">GCM10012278_57390</name>
</gene>
<organism evidence="6 7">
    <name type="scientific">Nonomuraea glycinis</name>
    <dbReference type="NCBI Taxonomy" id="2047744"/>
    <lineage>
        <taxon>Bacteria</taxon>
        <taxon>Bacillati</taxon>
        <taxon>Actinomycetota</taxon>
        <taxon>Actinomycetes</taxon>
        <taxon>Streptosporangiales</taxon>
        <taxon>Streptosporangiaceae</taxon>
        <taxon>Nonomuraea</taxon>
    </lineage>
</organism>
<reference evidence="6" key="1">
    <citation type="journal article" date="2014" name="Int. J. Syst. Evol. Microbiol.">
        <title>Complete genome sequence of Corynebacterium casei LMG S-19264T (=DSM 44701T), isolated from a smear-ripened cheese.</title>
        <authorList>
            <consortium name="US DOE Joint Genome Institute (JGI-PGF)"/>
            <person name="Walter F."/>
            <person name="Albersmeier A."/>
            <person name="Kalinowski J."/>
            <person name="Ruckert C."/>
        </authorList>
    </citation>
    <scope>NUCLEOTIDE SEQUENCE</scope>
    <source>
        <strain evidence="6">CGMCC 4.7430</strain>
    </source>
</reference>
<dbReference type="Pfam" id="PF08386">
    <property type="entry name" value="Abhydrolase_4"/>
    <property type="match status" value="1"/>
</dbReference>
<dbReference type="SUPFAM" id="SSF53474">
    <property type="entry name" value="alpha/beta-Hydrolases"/>
    <property type="match status" value="1"/>
</dbReference>
<dbReference type="RefSeq" id="WP_189141840.1">
    <property type="nucleotide sequence ID" value="NZ_BMNK01000011.1"/>
</dbReference>
<dbReference type="EMBL" id="BMNK01000011">
    <property type="protein sequence ID" value="GGP11877.1"/>
    <property type="molecule type" value="Genomic_DNA"/>
</dbReference>
<evidence type="ECO:0000259" key="4">
    <source>
        <dbReference type="Pfam" id="PF00561"/>
    </source>
</evidence>
<comment type="caution">
    <text evidence="6">The sequence shown here is derived from an EMBL/GenBank/DDBJ whole genome shotgun (WGS) entry which is preliminary data.</text>
</comment>
<dbReference type="Gene3D" id="3.40.50.1820">
    <property type="entry name" value="alpha/beta hydrolase"/>
    <property type="match status" value="1"/>
</dbReference>
<evidence type="ECO:0000259" key="5">
    <source>
        <dbReference type="Pfam" id="PF08386"/>
    </source>
</evidence>
<evidence type="ECO:0000256" key="3">
    <source>
        <dbReference type="ARBA" id="ARBA00022801"/>
    </source>
</evidence>
<sequence>MLKSLVIALTLVGSGGPQTLPSTDQAQQHSADQVLQHSADRVRQDFLNQVRQASFGQVRQADGLTWSACPDDKIGMQCADLEVPVDWRKPDGRKITLKLGRLKATGTATGAALVAYGGPGGPGIGMTQRFPDWWAKLRERMDIVTWDTRGYGKQFGGLSTGLPCLWSRYPIAEFPEDDADFARLSDTNRGIAEHCRQSDPELFANMSSADHARDMEAIRKALGGAKLNYYGASYAGFYGQDYARFFPAHVRTMVLDGTWSHSSTDWTRELEEMAKSNEESLTRFFAWCKAGDCPDVPRKWRSLIARADHTPVKAKDGVAYTGRDLQSFAVSSARQGKPAWPTLAKAIRAAHDGDASAFVPERGHRYPDQSTGVTECVDWPRPATRADLNATVARLRRAAPNAGAANTLATGMLACLGWPAPVTNPPAPLPKGLPPLLGAGAWGESDAVTRVVSQVPGSATIRHEGPGHTLYGTNPCARDHINRYLTEGTLPPKSTMC</sequence>
<dbReference type="AlphaFoldDB" id="A0A918A995"/>
<keyword evidence="2" id="KW-0732">Signal</keyword>
<dbReference type="GO" id="GO:0016787">
    <property type="term" value="F:hydrolase activity"/>
    <property type="evidence" value="ECO:0007669"/>
    <property type="project" value="UniProtKB-KW"/>
</dbReference>
<evidence type="ECO:0000313" key="6">
    <source>
        <dbReference type="EMBL" id="GGP11877.1"/>
    </source>
</evidence>
<feature type="domain" description="Peptidase S33 tripeptidyl aminopeptidase-like C-terminal" evidence="5">
    <location>
        <begin position="405"/>
        <end position="497"/>
    </location>
</feature>
<evidence type="ECO:0000256" key="1">
    <source>
        <dbReference type="ARBA" id="ARBA00010088"/>
    </source>
</evidence>
<dbReference type="Pfam" id="PF00561">
    <property type="entry name" value="Abhydrolase_1"/>
    <property type="match status" value="1"/>
</dbReference>
<evidence type="ECO:0000256" key="2">
    <source>
        <dbReference type="ARBA" id="ARBA00022729"/>
    </source>
</evidence>
<evidence type="ECO:0000313" key="7">
    <source>
        <dbReference type="Proteomes" id="UP000660745"/>
    </source>
</evidence>
<dbReference type="InterPro" id="IPR013595">
    <property type="entry name" value="Pept_S33_TAP-like_C"/>
</dbReference>
<keyword evidence="3" id="KW-0378">Hydrolase</keyword>
<keyword evidence="7" id="KW-1185">Reference proteome</keyword>
<name>A0A918A995_9ACTN</name>
<dbReference type="InterPro" id="IPR051601">
    <property type="entry name" value="Serine_prot/Carboxylest_S33"/>
</dbReference>
<dbReference type="InterPro" id="IPR029058">
    <property type="entry name" value="AB_hydrolase_fold"/>
</dbReference>
<reference evidence="6" key="2">
    <citation type="submission" date="2020-09" db="EMBL/GenBank/DDBJ databases">
        <authorList>
            <person name="Sun Q."/>
            <person name="Zhou Y."/>
        </authorList>
    </citation>
    <scope>NUCLEOTIDE SEQUENCE</scope>
    <source>
        <strain evidence="6">CGMCC 4.7430</strain>
    </source>
</reference>
<comment type="similarity">
    <text evidence="1">Belongs to the peptidase S33 family.</text>
</comment>
<dbReference type="PANTHER" id="PTHR43248:SF29">
    <property type="entry name" value="TRIPEPTIDYL AMINOPEPTIDASE"/>
    <property type="match status" value="1"/>
</dbReference>
<accession>A0A918A995</accession>
<protein>
    <submittedName>
        <fullName evidence="6">Peptidase</fullName>
    </submittedName>
</protein>